<sequence length="712" mass="79138">MIAESPWVFDITENVLSDQNKQIEKKKISRQFLKERDCHVMHKGDTDSSDDEDNKYFEEQNYSGYGRMVKHLLNKGMDSATNEGAKQCANLRTTWKRPLPPAGTSPGCLPGQGRSVTKPPSTAETDGDPIFGIRIVNPLISSISLKERMVGRQVVPLANLKRHLLREDHSADWVIGGVIVSKSGARTSQKGAEYAIWRISDLKAGLKTTSVFLFGKSFKELWKTSVGTVLGILNPKPLDNRDGSGDEAAVSVDNPQKVMIMGTSKDFGMCKSRKKNGDNCSSFVNMNQCEYCVFHLQKAYKSCSRRMELQSPCAGRGLDKLRNKVLGKNEVFYAGQSYMAVPAKKSHKLMSKDSERLKKLSDFYKPDTAGAATLGHSNKENKTRTKYISTLLEKSSDQAKKDQERLRKLCSAPLQSSSINTDSNVKTTNAVKVQTKLVAQSTESVASPSRISKLVITVPLLGRGMGDAGIVDLTPPRTMHREHAKLNALKWIHKNGPIKKEDPNQIPGADKSKTKAKREGDADMSAPKHIKLETSRVSSMAEASKNTELSSNTGVSSRFQQLLEATSRHMELVEARDNEAQEEYFDKLEKKEKLEDKMLSTYKVPCKAVRCIKCKYTAFSASELCKAEGHPLKVTDGVKRFFKCCNCGNRTVTLELIPLWSCKNCSSSHWERAPMMKERKAGLETALSIRGDEEMHIGMLQSDGNLNLLVPE</sequence>
<comment type="similarity">
    <text evidence="2">Belongs to the MCM10 family.</text>
</comment>
<evidence type="ECO:0000259" key="10">
    <source>
        <dbReference type="SMART" id="SM01280"/>
    </source>
</evidence>
<name>A0ABQ9G8V7_9NEOP</name>
<dbReference type="EMBL" id="JARBHB010000014">
    <property type="protein sequence ID" value="KAJ8868855.1"/>
    <property type="molecule type" value="Genomic_DNA"/>
</dbReference>
<evidence type="ECO:0000256" key="8">
    <source>
        <dbReference type="ARBA" id="ARBA00023242"/>
    </source>
</evidence>
<dbReference type="Pfam" id="PF09332">
    <property type="entry name" value="Mcm10"/>
    <property type="match status" value="1"/>
</dbReference>
<feature type="compositionally biased region" description="Polar residues" evidence="9">
    <location>
        <begin position="114"/>
        <end position="124"/>
    </location>
</feature>
<feature type="compositionally biased region" description="Basic and acidic residues" evidence="9">
    <location>
        <begin position="510"/>
        <end position="521"/>
    </location>
</feature>
<evidence type="ECO:0000256" key="9">
    <source>
        <dbReference type="SAM" id="MobiDB-lite"/>
    </source>
</evidence>
<dbReference type="Proteomes" id="UP001159363">
    <property type="component" value="Chromosome 13"/>
</dbReference>
<evidence type="ECO:0000256" key="7">
    <source>
        <dbReference type="ARBA" id="ARBA00022833"/>
    </source>
</evidence>
<protein>
    <recommendedName>
        <fullName evidence="3">Protein MCM10 homolog</fullName>
    </recommendedName>
</protein>
<feature type="region of interest" description="Disordered" evidence="9">
    <location>
        <begin position="95"/>
        <end position="129"/>
    </location>
</feature>
<evidence type="ECO:0000256" key="2">
    <source>
        <dbReference type="ARBA" id="ARBA00009679"/>
    </source>
</evidence>
<keyword evidence="8" id="KW-0539">Nucleus</keyword>
<dbReference type="Pfam" id="PF24863">
    <property type="entry name" value="zf-CCCH_Mcm10"/>
    <property type="match status" value="1"/>
</dbReference>
<comment type="subcellular location">
    <subcellularLocation>
        <location evidence="1">Nucleus</location>
    </subcellularLocation>
</comment>
<evidence type="ECO:0000256" key="5">
    <source>
        <dbReference type="ARBA" id="ARBA00022723"/>
    </source>
</evidence>
<dbReference type="InterPro" id="IPR015411">
    <property type="entry name" value="Rep_factor_Mcm10_C"/>
</dbReference>
<keyword evidence="5" id="KW-0479">Metal-binding</keyword>
<keyword evidence="7" id="KW-0862">Zinc</keyword>
<accession>A0ABQ9G8V7</accession>
<dbReference type="InterPro" id="IPR040184">
    <property type="entry name" value="Mcm10"/>
</dbReference>
<evidence type="ECO:0000256" key="4">
    <source>
        <dbReference type="ARBA" id="ARBA00022705"/>
    </source>
</evidence>
<feature type="region of interest" description="Disordered" evidence="9">
    <location>
        <begin position="494"/>
        <end position="553"/>
    </location>
</feature>
<keyword evidence="12" id="KW-1185">Reference proteome</keyword>
<reference evidence="11 12" key="1">
    <citation type="submission" date="2023-02" db="EMBL/GenBank/DDBJ databases">
        <title>LHISI_Scaffold_Assembly.</title>
        <authorList>
            <person name="Stuart O.P."/>
            <person name="Cleave R."/>
            <person name="Magrath M.J.L."/>
            <person name="Mikheyev A.S."/>
        </authorList>
    </citation>
    <scope>NUCLEOTIDE SEQUENCE [LARGE SCALE GENOMIC DNA]</scope>
    <source>
        <strain evidence="11">Daus_M_001</strain>
        <tissue evidence="11">Leg muscle</tissue>
    </source>
</reference>
<feature type="domain" description="Replication factor Mcm10 C-terminal" evidence="10">
    <location>
        <begin position="364"/>
        <end position="699"/>
    </location>
</feature>
<dbReference type="PANTHER" id="PTHR13454">
    <property type="entry name" value="PROTEIN MCM10 HOMOLOG"/>
    <property type="match status" value="1"/>
</dbReference>
<proteinExistence type="inferred from homology"/>
<gene>
    <name evidence="11" type="ORF">PR048_030396</name>
</gene>
<dbReference type="Gene3D" id="2.40.50.140">
    <property type="entry name" value="Nucleic acid-binding proteins"/>
    <property type="match status" value="1"/>
</dbReference>
<evidence type="ECO:0000256" key="1">
    <source>
        <dbReference type="ARBA" id="ARBA00004123"/>
    </source>
</evidence>
<dbReference type="InterPro" id="IPR055065">
    <property type="entry name" value="OB_MCM10"/>
</dbReference>
<dbReference type="Pfam" id="PF09329">
    <property type="entry name" value="zf-primase"/>
    <property type="match status" value="1"/>
</dbReference>
<feature type="compositionally biased region" description="Polar residues" evidence="9">
    <location>
        <begin position="544"/>
        <end position="553"/>
    </location>
</feature>
<dbReference type="InterPro" id="IPR015408">
    <property type="entry name" value="Znf_Mcm10/DnaG"/>
</dbReference>
<keyword evidence="4" id="KW-0235">DNA replication</keyword>
<evidence type="ECO:0000313" key="12">
    <source>
        <dbReference type="Proteomes" id="UP001159363"/>
    </source>
</evidence>
<organism evidence="11 12">
    <name type="scientific">Dryococelus australis</name>
    <dbReference type="NCBI Taxonomy" id="614101"/>
    <lineage>
        <taxon>Eukaryota</taxon>
        <taxon>Metazoa</taxon>
        <taxon>Ecdysozoa</taxon>
        <taxon>Arthropoda</taxon>
        <taxon>Hexapoda</taxon>
        <taxon>Insecta</taxon>
        <taxon>Pterygota</taxon>
        <taxon>Neoptera</taxon>
        <taxon>Polyneoptera</taxon>
        <taxon>Phasmatodea</taxon>
        <taxon>Verophasmatodea</taxon>
        <taxon>Anareolatae</taxon>
        <taxon>Phasmatidae</taxon>
        <taxon>Eurycanthinae</taxon>
        <taxon>Dryococelus</taxon>
    </lineage>
</organism>
<evidence type="ECO:0000313" key="11">
    <source>
        <dbReference type="EMBL" id="KAJ8868855.1"/>
    </source>
</evidence>
<dbReference type="SMART" id="SM01280">
    <property type="entry name" value="Mcm10"/>
    <property type="match status" value="1"/>
</dbReference>
<dbReference type="InterPro" id="IPR056791">
    <property type="entry name" value="Znf_Mcm10_C"/>
</dbReference>
<keyword evidence="6" id="KW-0863">Zinc-finger</keyword>
<comment type="caution">
    <text evidence="11">The sequence shown here is derived from an EMBL/GenBank/DDBJ whole genome shotgun (WGS) entry which is preliminary data.</text>
</comment>
<dbReference type="PANTHER" id="PTHR13454:SF11">
    <property type="entry name" value="PROTEIN MCM10 HOMOLOG"/>
    <property type="match status" value="1"/>
</dbReference>
<evidence type="ECO:0000256" key="3">
    <source>
        <dbReference type="ARBA" id="ARBA00017770"/>
    </source>
</evidence>
<dbReference type="Pfam" id="PF22379">
    <property type="entry name" value="OB_MCM10"/>
    <property type="match status" value="1"/>
</dbReference>
<evidence type="ECO:0000256" key="6">
    <source>
        <dbReference type="ARBA" id="ARBA00022771"/>
    </source>
</evidence>
<dbReference type="InterPro" id="IPR012340">
    <property type="entry name" value="NA-bd_OB-fold"/>
</dbReference>